<organism evidence="1">
    <name type="scientific">Hanusia phi</name>
    <dbReference type="NCBI Taxonomy" id="3032"/>
    <lineage>
        <taxon>Eukaryota</taxon>
        <taxon>Cryptophyceae</taxon>
        <taxon>Pyrenomonadales</taxon>
        <taxon>Geminigeraceae</taxon>
        <taxon>Hanusia</taxon>
    </lineage>
</organism>
<dbReference type="AlphaFoldDB" id="A0A7S0I295"/>
<evidence type="ECO:0000313" key="1">
    <source>
        <dbReference type="EMBL" id="CAD8508706.1"/>
    </source>
</evidence>
<reference evidence="1" key="1">
    <citation type="submission" date="2021-01" db="EMBL/GenBank/DDBJ databases">
        <authorList>
            <person name="Corre E."/>
            <person name="Pelletier E."/>
            <person name="Niang G."/>
            <person name="Scheremetjew M."/>
            <person name="Finn R."/>
            <person name="Kale V."/>
            <person name="Holt S."/>
            <person name="Cochrane G."/>
            <person name="Meng A."/>
            <person name="Brown T."/>
            <person name="Cohen L."/>
        </authorList>
    </citation>
    <scope>NUCLEOTIDE SEQUENCE</scope>
    <source>
        <strain evidence="1">CCMP325</strain>
    </source>
</reference>
<gene>
    <name evidence="1" type="ORF">HPHI1048_LOCUS23809</name>
</gene>
<dbReference type="EMBL" id="HBEO01035126">
    <property type="protein sequence ID" value="CAD8508706.1"/>
    <property type="molecule type" value="Transcribed_RNA"/>
</dbReference>
<accession>A0A7S0I295</accession>
<name>A0A7S0I295_9CRYP</name>
<sequence>MAFQDYKDSLASLARRDLKEHVVNRDYLEHLDPKDWLDLKVLRERLASKERRVTKERAGFLDLLVYQVLKVLQASPAVRGLEGPRGSRVPSIIHITMMHVQKSRQVTGQSSKHSTLVIRSFAKSV</sequence>
<protein>
    <submittedName>
        <fullName evidence="1">Uncharacterized protein</fullName>
    </submittedName>
</protein>
<proteinExistence type="predicted"/>